<dbReference type="AlphaFoldDB" id="A0A124RCQ4"/>
<dbReference type="OrthoDB" id="9062299at2"/>
<dbReference type="Gene3D" id="3.40.50.10700">
    <property type="entry name" value="AF0625-like"/>
    <property type="match status" value="1"/>
</dbReference>
<reference evidence="1 2" key="1">
    <citation type="submission" date="2015-11" db="EMBL/GenBank/DDBJ databases">
        <title>Expanding the genomic diversity of Burkholderia species for the development of highly accurate diagnostics.</title>
        <authorList>
            <person name="Sahl J."/>
            <person name="Keim P."/>
            <person name="Wagner D."/>
        </authorList>
    </citation>
    <scope>NUCLEOTIDE SEQUENCE [LARGE SCALE GENOMIC DNA]</scope>
    <source>
        <strain evidence="1 2">MSMB2036</strain>
    </source>
</reference>
<dbReference type="InterPro" id="IPR007508">
    <property type="entry name" value="DtdA"/>
</dbReference>
<name>A0A124RCQ4_9BURK</name>
<dbReference type="EMBL" id="LOXM01000070">
    <property type="protein sequence ID" value="KVG71601.1"/>
    <property type="molecule type" value="Genomic_DNA"/>
</dbReference>
<dbReference type="Gene3D" id="3.40.630.50">
    <property type="entry name" value="AF0625-like"/>
    <property type="match status" value="1"/>
</dbReference>
<evidence type="ECO:0000313" key="1">
    <source>
        <dbReference type="EMBL" id="KVG71601.1"/>
    </source>
</evidence>
<comment type="caution">
    <text evidence="1">The sequence shown here is derived from an EMBL/GenBank/DDBJ whole genome shotgun (WGS) entry which is preliminary data.</text>
</comment>
<evidence type="ECO:0000313" key="2">
    <source>
        <dbReference type="Proteomes" id="UP000064029"/>
    </source>
</evidence>
<gene>
    <name evidence="1" type="ORF">WJ33_20835</name>
</gene>
<dbReference type="Pfam" id="PF04414">
    <property type="entry name" value="tRNA_deacylase"/>
    <property type="match status" value="1"/>
</dbReference>
<organism evidence="1 2">
    <name type="scientific">Burkholderia ubonensis</name>
    <dbReference type="NCBI Taxonomy" id="101571"/>
    <lineage>
        <taxon>Bacteria</taxon>
        <taxon>Pseudomonadati</taxon>
        <taxon>Pseudomonadota</taxon>
        <taxon>Betaproteobacteria</taxon>
        <taxon>Burkholderiales</taxon>
        <taxon>Burkholderiaceae</taxon>
        <taxon>Burkholderia</taxon>
        <taxon>Burkholderia cepacia complex</taxon>
    </lineage>
</organism>
<sequence>MHEPALPTVVLAMCIDDRVDPVAPSVLAELERAITFAESGVTVDGRPALLAQGGARRLEVLRLDTVLSHDYRRYAPLVADAYPNAETIIVVNWHEGDRAPDNIFTIQTTGDMASGTFSAVDPGFTRALFRSVERERRQSGLDAFSTWMEATHWSGTLFGSQPGELVRAIAPPVIDLEIGSTPDAWSNRGAARVLARAIVALCDEPVTPRAETISLLCVGGIHFEPAFTQLMLEYGESQPVALSHILPNHWLVAHQYDSAERLDDLIACVASIKGGIDAVAFHDNLKGSYKQQVKRLAAHFGVPALSHRKLRTPDIRTLIADAQAASPPEAA</sequence>
<proteinExistence type="predicted"/>
<dbReference type="SUPFAM" id="SSF142535">
    <property type="entry name" value="AF0625-like"/>
    <property type="match status" value="1"/>
</dbReference>
<dbReference type="Proteomes" id="UP000064029">
    <property type="component" value="Unassembled WGS sequence"/>
</dbReference>
<accession>A0A124RCQ4</accession>
<protein>
    <submittedName>
        <fullName evidence="1">D-aminoacyl-tRNA deacylase</fullName>
    </submittedName>
</protein>
<dbReference type="GO" id="GO:0051499">
    <property type="term" value="F:D-aminoacyl-tRNA deacylase activity"/>
    <property type="evidence" value="ECO:0007669"/>
    <property type="project" value="InterPro"/>
</dbReference>